<keyword evidence="1" id="KW-0805">Transcription regulation</keyword>
<dbReference type="PANTHER" id="PTHR47506">
    <property type="entry name" value="TRANSCRIPTIONAL REGULATORY PROTEIN"/>
    <property type="match status" value="1"/>
</dbReference>
<dbReference type="PROSITE" id="PS50977">
    <property type="entry name" value="HTH_TETR_2"/>
    <property type="match status" value="1"/>
</dbReference>
<dbReference type="InterPro" id="IPR009057">
    <property type="entry name" value="Homeodomain-like_sf"/>
</dbReference>
<dbReference type="InterPro" id="IPR001647">
    <property type="entry name" value="HTH_TetR"/>
</dbReference>
<dbReference type="PRINTS" id="PR00455">
    <property type="entry name" value="HTHTETR"/>
</dbReference>
<dbReference type="InterPro" id="IPR011075">
    <property type="entry name" value="TetR_C"/>
</dbReference>
<keyword evidence="8" id="KW-1185">Reference proteome</keyword>
<evidence type="ECO:0000256" key="3">
    <source>
        <dbReference type="ARBA" id="ARBA00023163"/>
    </source>
</evidence>
<dbReference type="InterPro" id="IPR036271">
    <property type="entry name" value="Tet_transcr_reg_TetR-rel_C_sf"/>
</dbReference>
<dbReference type="RefSeq" id="WP_207882415.1">
    <property type="nucleotide sequence ID" value="NZ_JAFVMF010000016.1"/>
</dbReference>
<dbReference type="EMBL" id="JAFVMF010000016">
    <property type="protein sequence ID" value="MBO1360983.1"/>
    <property type="molecule type" value="Genomic_DNA"/>
</dbReference>
<evidence type="ECO:0000259" key="6">
    <source>
        <dbReference type="PROSITE" id="PS50977"/>
    </source>
</evidence>
<dbReference type="Proteomes" id="UP000664771">
    <property type="component" value="Unassembled WGS sequence"/>
</dbReference>
<feature type="domain" description="HTH tetR-type" evidence="6">
    <location>
        <begin position="21"/>
        <end position="81"/>
    </location>
</feature>
<reference evidence="7 8" key="1">
    <citation type="submission" date="2021-03" db="EMBL/GenBank/DDBJ databases">
        <title>The complete genome sequence of Acetobacter sacchari TBRC 11175.</title>
        <authorList>
            <person name="Charoenyingcharoen P."/>
            <person name="Yukphan P."/>
        </authorList>
    </citation>
    <scope>NUCLEOTIDE SEQUENCE [LARGE SCALE GENOMIC DNA]</scope>
    <source>
        <strain evidence="7 8">TBRC 11175</strain>
    </source>
</reference>
<evidence type="ECO:0000256" key="1">
    <source>
        <dbReference type="ARBA" id="ARBA00023015"/>
    </source>
</evidence>
<proteinExistence type="predicted"/>
<evidence type="ECO:0000256" key="4">
    <source>
        <dbReference type="PROSITE-ProRule" id="PRU00335"/>
    </source>
</evidence>
<evidence type="ECO:0000313" key="7">
    <source>
        <dbReference type="EMBL" id="MBO1360983.1"/>
    </source>
</evidence>
<accession>A0ABS3LYM3</accession>
<organism evidence="7 8">
    <name type="scientific">Acetobacter sacchari</name>
    <dbReference type="NCBI Taxonomy" id="2661687"/>
    <lineage>
        <taxon>Bacteria</taxon>
        <taxon>Pseudomonadati</taxon>
        <taxon>Pseudomonadota</taxon>
        <taxon>Alphaproteobacteria</taxon>
        <taxon>Acetobacterales</taxon>
        <taxon>Acetobacteraceae</taxon>
        <taxon>Acetobacter</taxon>
    </lineage>
</organism>
<dbReference type="SUPFAM" id="SSF46689">
    <property type="entry name" value="Homeodomain-like"/>
    <property type="match status" value="1"/>
</dbReference>
<feature type="region of interest" description="Disordered" evidence="5">
    <location>
        <begin position="1"/>
        <end position="20"/>
    </location>
</feature>
<keyword evidence="2 4" id="KW-0238">DNA-binding</keyword>
<gene>
    <name evidence="7" type="ORF">J2D73_14430</name>
</gene>
<keyword evidence="3" id="KW-0804">Transcription</keyword>
<protein>
    <submittedName>
        <fullName evidence="7">TetR/AcrR family transcriptional regulator</fullName>
    </submittedName>
</protein>
<evidence type="ECO:0000256" key="5">
    <source>
        <dbReference type="SAM" id="MobiDB-lite"/>
    </source>
</evidence>
<evidence type="ECO:0000256" key="2">
    <source>
        <dbReference type="ARBA" id="ARBA00023125"/>
    </source>
</evidence>
<dbReference type="Pfam" id="PF16925">
    <property type="entry name" value="TetR_C_13"/>
    <property type="match status" value="1"/>
</dbReference>
<dbReference type="SUPFAM" id="SSF48498">
    <property type="entry name" value="Tetracyclin repressor-like, C-terminal domain"/>
    <property type="match status" value="1"/>
</dbReference>
<feature type="DNA-binding region" description="H-T-H motif" evidence="4">
    <location>
        <begin position="44"/>
        <end position="63"/>
    </location>
</feature>
<name>A0ABS3LYM3_9PROT</name>
<comment type="caution">
    <text evidence="7">The sequence shown here is derived from an EMBL/GenBank/DDBJ whole genome shotgun (WGS) entry which is preliminary data.</text>
</comment>
<dbReference type="Gene3D" id="1.10.357.10">
    <property type="entry name" value="Tetracycline Repressor, domain 2"/>
    <property type="match status" value="1"/>
</dbReference>
<dbReference type="Pfam" id="PF00440">
    <property type="entry name" value="TetR_N"/>
    <property type="match status" value="1"/>
</dbReference>
<sequence length="209" mass="23466">MDATAPTRRRGRPPGRANTHAATRERLLRAGVAALTEQGFLATGLDTILKDASVPKGSFYYYFDSKEALGLALIDSYADYFNGKLDKWLTDRDVPPLRRVENFVADAAAGMTRHDFRRGCLIGNLTQEFSSVPESLQLALQNVMREWERRLAACLTEFDAGRAQIWANFFWIGWEGAVLRARMERSSRPLDIFANGFFVLVRGGRSPSD</sequence>
<evidence type="ECO:0000313" key="8">
    <source>
        <dbReference type="Proteomes" id="UP000664771"/>
    </source>
</evidence>
<dbReference type="PANTHER" id="PTHR47506:SF6">
    <property type="entry name" value="HTH-TYPE TRANSCRIPTIONAL REPRESSOR NEMR"/>
    <property type="match status" value="1"/>
</dbReference>